<dbReference type="PROSITE" id="PS50893">
    <property type="entry name" value="ABC_TRANSPORTER_2"/>
    <property type="match status" value="2"/>
</dbReference>
<comment type="similarity">
    <text evidence="2">Belongs to the ABC transporter superfamily.</text>
</comment>
<dbReference type="PANTHER" id="PTHR43776">
    <property type="entry name" value="TRANSPORT ATP-BINDING PROTEIN"/>
    <property type="match status" value="1"/>
</dbReference>
<dbReference type="CDD" id="cd03257">
    <property type="entry name" value="ABC_NikE_OppD_transporters"/>
    <property type="match status" value="2"/>
</dbReference>
<evidence type="ECO:0000256" key="3">
    <source>
        <dbReference type="ARBA" id="ARBA00022448"/>
    </source>
</evidence>
<dbReference type="InterPro" id="IPR050319">
    <property type="entry name" value="ABC_transp_ATP-bind"/>
</dbReference>
<gene>
    <name evidence="7" type="ORF">GCM10008179_26970</name>
</gene>
<dbReference type="PANTHER" id="PTHR43776:SF7">
    <property type="entry name" value="D,D-DIPEPTIDE TRANSPORT ATP-BINDING PROTEIN DDPF-RELATED"/>
    <property type="match status" value="1"/>
</dbReference>
<reference evidence="7" key="2">
    <citation type="submission" date="2023-01" db="EMBL/GenBank/DDBJ databases">
        <authorList>
            <person name="Sun Q."/>
            <person name="Evtushenko L."/>
        </authorList>
    </citation>
    <scope>NUCLEOTIDE SEQUENCE</scope>
    <source>
        <strain evidence="7">VKM B-2347</strain>
    </source>
</reference>
<comment type="subcellular location">
    <subcellularLocation>
        <location evidence="1">Cell inner membrane</location>
        <topology evidence="1">Peripheral membrane protein</topology>
    </subcellularLocation>
</comment>
<dbReference type="Pfam" id="PF08352">
    <property type="entry name" value="oligo_HPY"/>
    <property type="match status" value="2"/>
</dbReference>
<dbReference type="InterPro" id="IPR003439">
    <property type="entry name" value="ABC_transporter-like_ATP-bd"/>
</dbReference>
<dbReference type="GO" id="GO:0005524">
    <property type="term" value="F:ATP binding"/>
    <property type="evidence" value="ECO:0007669"/>
    <property type="project" value="UniProtKB-KW"/>
</dbReference>
<dbReference type="GO" id="GO:0016887">
    <property type="term" value="F:ATP hydrolysis activity"/>
    <property type="evidence" value="ECO:0007669"/>
    <property type="project" value="InterPro"/>
</dbReference>
<dbReference type="SUPFAM" id="SSF52540">
    <property type="entry name" value="P-loop containing nucleoside triphosphate hydrolases"/>
    <property type="match status" value="2"/>
</dbReference>
<evidence type="ECO:0000313" key="7">
    <source>
        <dbReference type="EMBL" id="GLK69059.1"/>
    </source>
</evidence>
<feature type="domain" description="ABC transporter" evidence="6">
    <location>
        <begin position="10"/>
        <end position="259"/>
    </location>
</feature>
<organism evidence="7 8">
    <name type="scientific">Hansschlegelia plantiphila</name>
    <dbReference type="NCBI Taxonomy" id="374655"/>
    <lineage>
        <taxon>Bacteria</taxon>
        <taxon>Pseudomonadati</taxon>
        <taxon>Pseudomonadota</taxon>
        <taxon>Alphaproteobacteria</taxon>
        <taxon>Hyphomicrobiales</taxon>
        <taxon>Methylopilaceae</taxon>
        <taxon>Hansschlegelia</taxon>
    </lineage>
</organism>
<keyword evidence="4" id="KW-0547">Nucleotide-binding</keyword>
<keyword evidence="3" id="KW-0813">Transport</keyword>
<dbReference type="EMBL" id="BSFI01000019">
    <property type="protein sequence ID" value="GLK69059.1"/>
    <property type="molecule type" value="Genomic_DNA"/>
</dbReference>
<dbReference type="AlphaFoldDB" id="A0A9W6J4A0"/>
<dbReference type="InterPro" id="IPR013563">
    <property type="entry name" value="Oligopep_ABC_C"/>
</dbReference>
<evidence type="ECO:0000256" key="1">
    <source>
        <dbReference type="ARBA" id="ARBA00004417"/>
    </source>
</evidence>
<dbReference type="GO" id="GO:0015833">
    <property type="term" value="P:peptide transport"/>
    <property type="evidence" value="ECO:0007669"/>
    <property type="project" value="InterPro"/>
</dbReference>
<keyword evidence="5 7" id="KW-0067">ATP-binding</keyword>
<dbReference type="NCBIfam" id="NF007739">
    <property type="entry name" value="PRK10419.1"/>
    <property type="match status" value="2"/>
</dbReference>
<evidence type="ECO:0000259" key="6">
    <source>
        <dbReference type="PROSITE" id="PS50893"/>
    </source>
</evidence>
<evidence type="ECO:0000256" key="5">
    <source>
        <dbReference type="ARBA" id="ARBA00022840"/>
    </source>
</evidence>
<name>A0A9W6J4A0_9HYPH</name>
<accession>A0A9W6J4A0</accession>
<dbReference type="InterPro" id="IPR027417">
    <property type="entry name" value="P-loop_NTPase"/>
</dbReference>
<dbReference type="Gene3D" id="3.40.50.300">
    <property type="entry name" value="P-loop containing nucleotide triphosphate hydrolases"/>
    <property type="match status" value="2"/>
</dbReference>
<reference evidence="7" key="1">
    <citation type="journal article" date="2014" name="Int. J. Syst. Evol. Microbiol.">
        <title>Complete genome sequence of Corynebacterium casei LMG S-19264T (=DSM 44701T), isolated from a smear-ripened cheese.</title>
        <authorList>
            <consortium name="US DOE Joint Genome Institute (JGI-PGF)"/>
            <person name="Walter F."/>
            <person name="Albersmeier A."/>
            <person name="Kalinowski J."/>
            <person name="Ruckert C."/>
        </authorList>
    </citation>
    <scope>NUCLEOTIDE SEQUENCE</scope>
    <source>
        <strain evidence="7">VKM B-2347</strain>
    </source>
</reference>
<keyword evidence="8" id="KW-1185">Reference proteome</keyword>
<dbReference type="InterPro" id="IPR003593">
    <property type="entry name" value="AAA+_ATPase"/>
</dbReference>
<dbReference type="RefSeq" id="WP_271169297.1">
    <property type="nucleotide sequence ID" value="NZ_BSFI01000019.1"/>
</dbReference>
<sequence length="567" mass="60027">MTQAPPGPLVEIEGLSIRFDGLDGPKTVVRNLDLVIRPGECVALVGESGSGKSVTARSLLNLAGDGARVDARRFLIEGEDALAFSGARWRALRGAFAGLVMQDALTSLDPLRTIGQEVSEVALRHGLVRSSGRDALVSATLASVGVPEPEVRARQYAHQLSGGLRQRALIAAAIAGRPRLIIADEPTTALDATVQVQVIGVLKELVRQGAGLLLVSHDLSVVAGIADRVLVMRDGEVADAGPTADVLARPRHPYTRELIAAVPSADSRGRLLSSGRIVPDDSGAIRITRDPLPARRAIGDGALLEATGLTKRYRRNVAGPGGREAFTALEDVSLVVRAGEVVGLVGESGSGKSTCAKILLGLLEPDAGAVMLLGQPWSNVPERRRRSLRSRLQYIPQDPLSSFDPRYRVAEVIGENLSGIEPHVRRRRILGLLERVGLDGAFADRSPRLLSGGQRQRVAIARALAADPVLIVCDEPVSALDVCIQAQVVDLIAELQSRLGTALLFISHDLGLVHHLADRVIVLKDGRVVEEGAAERVFQSPAHDYTRALIAAAPRSLVGGAAARAVA</sequence>
<comment type="caution">
    <text evidence="7">The sequence shown here is derived from an EMBL/GenBank/DDBJ whole genome shotgun (WGS) entry which is preliminary data.</text>
</comment>
<dbReference type="Pfam" id="PF00005">
    <property type="entry name" value="ABC_tran"/>
    <property type="match status" value="2"/>
</dbReference>
<proteinExistence type="inferred from homology"/>
<feature type="domain" description="ABC transporter" evidence="6">
    <location>
        <begin position="304"/>
        <end position="550"/>
    </location>
</feature>
<dbReference type="PROSITE" id="PS00211">
    <property type="entry name" value="ABC_TRANSPORTER_1"/>
    <property type="match status" value="1"/>
</dbReference>
<dbReference type="Proteomes" id="UP001143372">
    <property type="component" value="Unassembled WGS sequence"/>
</dbReference>
<evidence type="ECO:0000256" key="4">
    <source>
        <dbReference type="ARBA" id="ARBA00022741"/>
    </source>
</evidence>
<dbReference type="GO" id="GO:0055085">
    <property type="term" value="P:transmembrane transport"/>
    <property type="evidence" value="ECO:0007669"/>
    <property type="project" value="UniProtKB-ARBA"/>
</dbReference>
<protein>
    <submittedName>
        <fullName evidence="7">ABC transporter ATP-binding protein</fullName>
    </submittedName>
</protein>
<evidence type="ECO:0000313" key="8">
    <source>
        <dbReference type="Proteomes" id="UP001143372"/>
    </source>
</evidence>
<dbReference type="GO" id="GO:0005886">
    <property type="term" value="C:plasma membrane"/>
    <property type="evidence" value="ECO:0007669"/>
    <property type="project" value="UniProtKB-SubCell"/>
</dbReference>
<evidence type="ECO:0000256" key="2">
    <source>
        <dbReference type="ARBA" id="ARBA00005417"/>
    </source>
</evidence>
<dbReference type="InterPro" id="IPR017871">
    <property type="entry name" value="ABC_transporter-like_CS"/>
</dbReference>
<dbReference type="SMART" id="SM00382">
    <property type="entry name" value="AAA"/>
    <property type="match status" value="2"/>
</dbReference>